<protein>
    <submittedName>
        <fullName evidence="1">Uncharacterized protein</fullName>
    </submittedName>
</protein>
<evidence type="ECO:0000313" key="1">
    <source>
        <dbReference type="EMBL" id="CAB4028542.1"/>
    </source>
</evidence>
<dbReference type="AlphaFoldDB" id="A0A7D9JF73"/>
<accession>A0A7D9JF73</accession>
<dbReference type="OrthoDB" id="10651987at2759"/>
<keyword evidence="2" id="KW-1185">Reference proteome</keyword>
<organism evidence="1 2">
    <name type="scientific">Paramuricea clavata</name>
    <name type="common">Red gorgonian</name>
    <name type="synonym">Violescent sea-whip</name>
    <dbReference type="NCBI Taxonomy" id="317549"/>
    <lineage>
        <taxon>Eukaryota</taxon>
        <taxon>Metazoa</taxon>
        <taxon>Cnidaria</taxon>
        <taxon>Anthozoa</taxon>
        <taxon>Octocorallia</taxon>
        <taxon>Malacalcyonacea</taxon>
        <taxon>Plexauridae</taxon>
        <taxon>Paramuricea</taxon>
    </lineage>
</organism>
<dbReference type="EMBL" id="CACRXK020015549">
    <property type="protein sequence ID" value="CAB4028542.1"/>
    <property type="molecule type" value="Genomic_DNA"/>
</dbReference>
<proteinExistence type="predicted"/>
<comment type="caution">
    <text evidence="1">The sequence shown here is derived from an EMBL/GenBank/DDBJ whole genome shotgun (WGS) entry which is preliminary data.</text>
</comment>
<evidence type="ECO:0000313" key="2">
    <source>
        <dbReference type="Proteomes" id="UP001152795"/>
    </source>
</evidence>
<sequence>MQSMILGFTSMVREKLSRFPGSVIKPAIVNQDLVENHFSQLRGANGQNENLTYQLTQGTQNSVIFGQSIVSKKSNTGGMKSNSFVGLPNKSLFGRNKKLKLAATAGLLINENEHSL</sequence>
<gene>
    <name evidence="1" type="ORF">PACLA_8A055707</name>
</gene>
<dbReference type="Proteomes" id="UP001152795">
    <property type="component" value="Unassembled WGS sequence"/>
</dbReference>
<name>A0A7D9JF73_PARCT</name>
<reference evidence="1" key="1">
    <citation type="submission" date="2020-04" db="EMBL/GenBank/DDBJ databases">
        <authorList>
            <person name="Alioto T."/>
            <person name="Alioto T."/>
            <person name="Gomez Garrido J."/>
        </authorList>
    </citation>
    <scope>NUCLEOTIDE SEQUENCE</scope>
    <source>
        <strain evidence="1">A484AB</strain>
    </source>
</reference>